<reference evidence="2" key="1">
    <citation type="submission" date="2021-02" db="EMBL/GenBank/DDBJ databases">
        <authorList>
            <person name="Dougan E. K."/>
            <person name="Rhodes N."/>
            <person name="Thang M."/>
            <person name="Chan C."/>
        </authorList>
    </citation>
    <scope>NUCLEOTIDE SEQUENCE</scope>
</reference>
<dbReference type="EMBL" id="CAJNNV010003395">
    <property type="protein sequence ID" value="CAE8588928.1"/>
    <property type="molecule type" value="Genomic_DNA"/>
</dbReference>
<proteinExistence type="predicted"/>
<evidence type="ECO:0000256" key="1">
    <source>
        <dbReference type="SAM" id="MobiDB-lite"/>
    </source>
</evidence>
<name>A0A813DJV6_POLGL</name>
<feature type="non-terminal residue" evidence="2">
    <location>
        <position position="1"/>
    </location>
</feature>
<evidence type="ECO:0000313" key="2">
    <source>
        <dbReference type="EMBL" id="CAE8588928.1"/>
    </source>
</evidence>
<organism evidence="2 3">
    <name type="scientific">Polarella glacialis</name>
    <name type="common">Dinoflagellate</name>
    <dbReference type="NCBI Taxonomy" id="89957"/>
    <lineage>
        <taxon>Eukaryota</taxon>
        <taxon>Sar</taxon>
        <taxon>Alveolata</taxon>
        <taxon>Dinophyceae</taxon>
        <taxon>Suessiales</taxon>
        <taxon>Suessiaceae</taxon>
        <taxon>Polarella</taxon>
    </lineage>
</organism>
<feature type="compositionally biased region" description="Basic and acidic residues" evidence="1">
    <location>
        <begin position="1"/>
        <end position="45"/>
    </location>
</feature>
<feature type="non-terminal residue" evidence="2">
    <location>
        <position position="321"/>
    </location>
</feature>
<accession>A0A813DJV6</accession>
<sequence>EGALDQRDSEIQLRRSAEAEKRSALEREVETKDQEEAQRKAEKAERKAKRKEAREAEKARVKAEQDALEVEAARAVMYPVSKTSQLQGTRLVSCVGDPLYEEEEYEWDGDPAEAEGDNEDAAEAPTAVIHGDGMDACFTDAILGDAPAPIAPAAGALFSIGSEGSAKPLQEALFDRLKTELKDTFVSYLCASMPSSLLKKYQPDELIGCLQVLLQELRRCIAEHGLEDVQEEEPTSLAEDLKQNSPMDWLQQLQSTSSWALRQKYEVTELIDTYQGLAQTCFERLTDELGPTSRWAAEGSLLHIPVAVARAPSPSPQRAAE</sequence>
<dbReference type="OrthoDB" id="448321at2759"/>
<protein>
    <submittedName>
        <fullName evidence="2">Uncharacterized protein</fullName>
    </submittedName>
</protein>
<feature type="compositionally biased region" description="Basic and acidic residues" evidence="1">
    <location>
        <begin position="52"/>
        <end position="63"/>
    </location>
</feature>
<keyword evidence="3" id="KW-1185">Reference proteome</keyword>
<dbReference type="AlphaFoldDB" id="A0A813DJV6"/>
<feature type="region of interest" description="Disordered" evidence="1">
    <location>
        <begin position="1"/>
        <end position="63"/>
    </location>
</feature>
<comment type="caution">
    <text evidence="2">The sequence shown here is derived from an EMBL/GenBank/DDBJ whole genome shotgun (WGS) entry which is preliminary data.</text>
</comment>
<evidence type="ECO:0000313" key="3">
    <source>
        <dbReference type="Proteomes" id="UP000654075"/>
    </source>
</evidence>
<dbReference type="Proteomes" id="UP000654075">
    <property type="component" value="Unassembled WGS sequence"/>
</dbReference>
<gene>
    <name evidence="2" type="ORF">PGLA1383_LOCUS7710</name>
</gene>